<feature type="modified residue" description="4-aspartylphosphate" evidence="2">
    <location>
        <position position="56"/>
    </location>
</feature>
<dbReference type="InterPro" id="IPR011006">
    <property type="entry name" value="CheY-like_superfamily"/>
</dbReference>
<feature type="domain" description="Response regulatory" evidence="3">
    <location>
        <begin position="7"/>
        <end position="123"/>
    </location>
</feature>
<dbReference type="OrthoDB" id="116565at2"/>
<dbReference type="EMBL" id="FNSD01000001">
    <property type="protein sequence ID" value="SEB51913.1"/>
    <property type="molecule type" value="Genomic_DNA"/>
</dbReference>
<dbReference type="CDD" id="cd00156">
    <property type="entry name" value="REC"/>
    <property type="match status" value="1"/>
</dbReference>
<dbReference type="PROSITE" id="PS50110">
    <property type="entry name" value="RESPONSE_REGULATORY"/>
    <property type="match status" value="1"/>
</dbReference>
<keyword evidence="1 2" id="KW-0597">Phosphoprotein</keyword>
<organism evidence="4 5">
    <name type="scientific">Terriglobus roseus</name>
    <dbReference type="NCBI Taxonomy" id="392734"/>
    <lineage>
        <taxon>Bacteria</taxon>
        <taxon>Pseudomonadati</taxon>
        <taxon>Acidobacteriota</taxon>
        <taxon>Terriglobia</taxon>
        <taxon>Terriglobales</taxon>
        <taxon>Acidobacteriaceae</taxon>
        <taxon>Terriglobus</taxon>
    </lineage>
</organism>
<dbReference type="AlphaFoldDB" id="A0A1H4K0H6"/>
<reference evidence="4 5" key="1">
    <citation type="submission" date="2016-10" db="EMBL/GenBank/DDBJ databases">
        <authorList>
            <person name="de Groot N.N."/>
        </authorList>
    </citation>
    <scope>NUCLEOTIDE SEQUENCE [LARGE SCALE GENOMIC DNA]</scope>
    <source>
        <strain evidence="4 5">AB35.6</strain>
    </source>
</reference>
<dbReference type="SUPFAM" id="SSF52172">
    <property type="entry name" value="CheY-like"/>
    <property type="match status" value="1"/>
</dbReference>
<dbReference type="PANTHER" id="PTHR44591">
    <property type="entry name" value="STRESS RESPONSE REGULATOR PROTEIN 1"/>
    <property type="match status" value="1"/>
</dbReference>
<evidence type="ECO:0000313" key="4">
    <source>
        <dbReference type="EMBL" id="SEB51913.1"/>
    </source>
</evidence>
<dbReference type="GO" id="GO:0000160">
    <property type="term" value="P:phosphorelay signal transduction system"/>
    <property type="evidence" value="ECO:0007669"/>
    <property type="project" value="InterPro"/>
</dbReference>
<dbReference type="Pfam" id="PF00072">
    <property type="entry name" value="Response_reg"/>
    <property type="match status" value="1"/>
</dbReference>
<protein>
    <submittedName>
        <fullName evidence="4">Two-component system, OmpR family, catabolic regulation response regulator CreB</fullName>
    </submittedName>
</protein>
<dbReference type="RefSeq" id="WP_074655777.1">
    <property type="nucleotide sequence ID" value="NZ_FNSD01000001.1"/>
</dbReference>
<name>A0A1H4K0H6_9BACT</name>
<dbReference type="Gene3D" id="3.40.50.2300">
    <property type="match status" value="1"/>
</dbReference>
<gene>
    <name evidence="4" type="ORF">SAMN05443244_0928</name>
</gene>
<evidence type="ECO:0000256" key="1">
    <source>
        <dbReference type="ARBA" id="ARBA00022553"/>
    </source>
</evidence>
<dbReference type="InterPro" id="IPR050595">
    <property type="entry name" value="Bact_response_regulator"/>
</dbReference>
<dbReference type="InterPro" id="IPR001789">
    <property type="entry name" value="Sig_transdc_resp-reg_receiver"/>
</dbReference>
<accession>A0A1H4K0H6</accession>
<evidence type="ECO:0000259" key="3">
    <source>
        <dbReference type="PROSITE" id="PS50110"/>
    </source>
</evidence>
<sequence length="135" mass="14791">MDNARKRVFVVDDEPLIASTLAAILEMKGFTASAFTNPFEALACAYLLSPDLLVSDIVMPGLSGTELARDLRGRCPTCKVLLITGQAGSASFLYAMESHREQYPVLAKPLQPKELLHAIRHYGFFLQDWAGPGVH</sequence>
<proteinExistence type="predicted"/>
<dbReference type="Proteomes" id="UP000182409">
    <property type="component" value="Unassembled WGS sequence"/>
</dbReference>
<dbReference type="SMART" id="SM00448">
    <property type="entry name" value="REC"/>
    <property type="match status" value="1"/>
</dbReference>
<evidence type="ECO:0000313" key="5">
    <source>
        <dbReference type="Proteomes" id="UP000182409"/>
    </source>
</evidence>
<dbReference type="PANTHER" id="PTHR44591:SF3">
    <property type="entry name" value="RESPONSE REGULATORY DOMAIN-CONTAINING PROTEIN"/>
    <property type="match status" value="1"/>
</dbReference>
<evidence type="ECO:0000256" key="2">
    <source>
        <dbReference type="PROSITE-ProRule" id="PRU00169"/>
    </source>
</evidence>